<keyword evidence="3" id="KW-0012">Acyltransferase</keyword>
<feature type="transmembrane region" description="Helical" evidence="1">
    <location>
        <begin position="226"/>
        <end position="247"/>
    </location>
</feature>
<protein>
    <submittedName>
        <fullName evidence="3">Acyltransferase family protein</fullName>
    </submittedName>
</protein>
<dbReference type="PANTHER" id="PTHR37312:SF1">
    <property type="entry name" value="MEMBRANE-BOUND ACYLTRANSFERASE YKRP-RELATED"/>
    <property type="match status" value="1"/>
</dbReference>
<evidence type="ECO:0000256" key="1">
    <source>
        <dbReference type="SAM" id="Phobius"/>
    </source>
</evidence>
<reference evidence="3 4" key="1">
    <citation type="submission" date="2021-10" db="EMBL/GenBank/DDBJ databases">
        <title>Anaerobic single-cell dispensing facilitates the cultivation of human gut bacteria.</title>
        <authorList>
            <person name="Afrizal A."/>
        </authorList>
    </citation>
    <scope>NUCLEOTIDE SEQUENCE [LARGE SCALE GENOMIC DNA]</scope>
    <source>
        <strain evidence="3 4">CLA-AA-H217</strain>
    </source>
</reference>
<keyword evidence="4" id="KW-1185">Reference proteome</keyword>
<gene>
    <name evidence="3" type="ORF">LKD40_10355</name>
</gene>
<keyword evidence="1" id="KW-0472">Membrane</keyword>
<dbReference type="PANTHER" id="PTHR37312">
    <property type="entry name" value="MEMBRANE-BOUND ACYLTRANSFERASE YKRP-RELATED"/>
    <property type="match status" value="1"/>
</dbReference>
<keyword evidence="1" id="KW-0812">Transmembrane</keyword>
<evidence type="ECO:0000313" key="4">
    <source>
        <dbReference type="Proteomes" id="UP001198612"/>
    </source>
</evidence>
<feature type="transmembrane region" description="Helical" evidence="1">
    <location>
        <begin position="69"/>
        <end position="89"/>
    </location>
</feature>
<feature type="domain" description="Acyltransferase 3" evidence="2">
    <location>
        <begin position="8"/>
        <end position="307"/>
    </location>
</feature>
<accession>A0AAW4WAX4</accession>
<dbReference type="InterPro" id="IPR052734">
    <property type="entry name" value="Nod_factor_acetyltransferase"/>
</dbReference>
<feature type="transmembrane region" description="Helical" evidence="1">
    <location>
        <begin position="101"/>
        <end position="119"/>
    </location>
</feature>
<dbReference type="RefSeq" id="WP_092069972.1">
    <property type="nucleotide sequence ID" value="NZ_JAJEQQ010000014.1"/>
</dbReference>
<organism evidence="3 4">
    <name type="scientific">Blautia fusiformis</name>
    <dbReference type="NCBI Taxonomy" id="2881264"/>
    <lineage>
        <taxon>Bacteria</taxon>
        <taxon>Bacillati</taxon>
        <taxon>Bacillota</taxon>
        <taxon>Clostridia</taxon>
        <taxon>Lachnospirales</taxon>
        <taxon>Lachnospiraceae</taxon>
        <taxon>Blautia</taxon>
    </lineage>
</organism>
<keyword evidence="1" id="KW-1133">Transmembrane helix</keyword>
<evidence type="ECO:0000313" key="3">
    <source>
        <dbReference type="EMBL" id="MCC2228200.1"/>
    </source>
</evidence>
<keyword evidence="3" id="KW-0808">Transferase</keyword>
<comment type="caution">
    <text evidence="3">The sequence shown here is derived from an EMBL/GenBank/DDBJ whole genome shotgun (WGS) entry which is preliminary data.</text>
</comment>
<dbReference type="GO" id="GO:0016747">
    <property type="term" value="F:acyltransferase activity, transferring groups other than amino-acyl groups"/>
    <property type="evidence" value="ECO:0007669"/>
    <property type="project" value="InterPro"/>
</dbReference>
<feature type="transmembrane region" description="Helical" evidence="1">
    <location>
        <begin position="37"/>
        <end position="57"/>
    </location>
</feature>
<evidence type="ECO:0000259" key="2">
    <source>
        <dbReference type="Pfam" id="PF01757"/>
    </source>
</evidence>
<name>A0AAW4WAX4_9FIRM</name>
<feature type="transmembrane region" description="Helical" evidence="1">
    <location>
        <begin position="147"/>
        <end position="163"/>
    </location>
</feature>
<dbReference type="EMBL" id="JAJEQQ010000014">
    <property type="protein sequence ID" value="MCC2228200.1"/>
    <property type="molecule type" value="Genomic_DNA"/>
</dbReference>
<dbReference type="InterPro" id="IPR002656">
    <property type="entry name" value="Acyl_transf_3_dom"/>
</dbReference>
<feature type="transmembrane region" description="Helical" evidence="1">
    <location>
        <begin position="183"/>
        <end position="206"/>
    </location>
</feature>
<sequence>MKKRISLFDNLKFLLMTTVVIGHLSDCLVKSSDIMKSTYVFIYAFHMPLFIYLSGLFHSNRNVKNRCISFIFMGFSMKVLLYLSKLIFFHKTDFLLLSDDGIPWFMFALAMFTACSYFLRDIDLKIIFLLSIILACIVGYDKSIGDYLYLSRFVVFYPFYLLGQMSDRNRIQELNHSKILKVFCLGGIAIWGYLCTRKLNLIYILRPLFTGRNSFDINPAFEVYGPLYRIFCILITLLTCICLLSLVPNKRIPFISNAGQRTLQVYFWHYPAIHLMQYFKIDDILVNTAWGQALWVSLGIFLTIIFSTKFFAFPVVHIQKAFSHIPSRNE</sequence>
<dbReference type="Proteomes" id="UP001198612">
    <property type="component" value="Unassembled WGS sequence"/>
</dbReference>
<proteinExistence type="predicted"/>
<dbReference type="AlphaFoldDB" id="A0AAW4WAX4"/>
<feature type="transmembrane region" description="Helical" evidence="1">
    <location>
        <begin position="284"/>
        <end position="306"/>
    </location>
</feature>
<feature type="transmembrane region" description="Helical" evidence="1">
    <location>
        <begin position="126"/>
        <end position="141"/>
    </location>
</feature>
<dbReference type="Pfam" id="PF01757">
    <property type="entry name" value="Acyl_transf_3"/>
    <property type="match status" value="1"/>
</dbReference>